<dbReference type="GO" id="GO:0016020">
    <property type="term" value="C:membrane"/>
    <property type="evidence" value="ECO:0007669"/>
    <property type="project" value="UniProtKB-SubCell"/>
</dbReference>
<sequence>MNIALWTAQGLLAFVYLAAGGLKIIRSREQLVATGRLDWMKDNSDAAVKAVGAVEILGALGVTLPEATGIARILTPIAAVGLVIVQIGALRVHLTRNERQPLPVNAILLLLAAFVAIGRFVS</sequence>
<dbReference type="InterPro" id="IPR032808">
    <property type="entry name" value="DoxX"/>
</dbReference>
<dbReference type="EMBL" id="LZKI01000070">
    <property type="protein sequence ID" value="OBI42760.1"/>
    <property type="molecule type" value="Genomic_DNA"/>
</dbReference>
<gene>
    <name evidence="6" type="ORF">A5708_20255</name>
</gene>
<dbReference type="Pfam" id="PF13564">
    <property type="entry name" value="DoxX_2"/>
    <property type="match status" value="1"/>
</dbReference>
<dbReference type="RefSeq" id="WP_065028343.1">
    <property type="nucleotide sequence ID" value="NZ_LZKI01000070.1"/>
</dbReference>
<feature type="transmembrane region" description="Helical" evidence="5">
    <location>
        <begin position="102"/>
        <end position="121"/>
    </location>
</feature>
<keyword evidence="4 5" id="KW-0472">Membrane</keyword>
<dbReference type="Proteomes" id="UP000091846">
    <property type="component" value="Unassembled WGS sequence"/>
</dbReference>
<comment type="caution">
    <text evidence="6">The sequence shown here is derived from an EMBL/GenBank/DDBJ whole genome shotgun (WGS) entry which is preliminary data.</text>
</comment>
<evidence type="ECO:0000313" key="7">
    <source>
        <dbReference type="Proteomes" id="UP000091846"/>
    </source>
</evidence>
<evidence type="ECO:0000256" key="4">
    <source>
        <dbReference type="ARBA" id="ARBA00023136"/>
    </source>
</evidence>
<evidence type="ECO:0000313" key="6">
    <source>
        <dbReference type="EMBL" id="OBI42760.1"/>
    </source>
</evidence>
<dbReference type="AlphaFoldDB" id="A0A1A2YXL7"/>
<protein>
    <submittedName>
        <fullName evidence="6">DoxX family protein</fullName>
    </submittedName>
</protein>
<keyword evidence="3 5" id="KW-1133">Transmembrane helix</keyword>
<feature type="transmembrane region" description="Helical" evidence="5">
    <location>
        <begin position="46"/>
        <end position="64"/>
    </location>
</feature>
<evidence type="ECO:0000256" key="2">
    <source>
        <dbReference type="ARBA" id="ARBA00022692"/>
    </source>
</evidence>
<comment type="subcellular location">
    <subcellularLocation>
        <location evidence="1">Membrane</location>
        <topology evidence="1">Multi-pass membrane protein</topology>
    </subcellularLocation>
</comment>
<organism evidence="6 7">
    <name type="scientific">Mycobacterium colombiense</name>
    <dbReference type="NCBI Taxonomy" id="339268"/>
    <lineage>
        <taxon>Bacteria</taxon>
        <taxon>Bacillati</taxon>
        <taxon>Actinomycetota</taxon>
        <taxon>Actinomycetes</taxon>
        <taxon>Mycobacteriales</taxon>
        <taxon>Mycobacteriaceae</taxon>
        <taxon>Mycobacterium</taxon>
        <taxon>Mycobacterium avium complex (MAC)</taxon>
    </lineage>
</organism>
<name>A0A1A2YXL7_9MYCO</name>
<evidence type="ECO:0000256" key="5">
    <source>
        <dbReference type="SAM" id="Phobius"/>
    </source>
</evidence>
<feature type="transmembrane region" description="Helical" evidence="5">
    <location>
        <begin position="6"/>
        <end position="25"/>
    </location>
</feature>
<keyword evidence="2 5" id="KW-0812">Transmembrane</keyword>
<evidence type="ECO:0000256" key="1">
    <source>
        <dbReference type="ARBA" id="ARBA00004141"/>
    </source>
</evidence>
<feature type="transmembrane region" description="Helical" evidence="5">
    <location>
        <begin position="70"/>
        <end position="90"/>
    </location>
</feature>
<evidence type="ECO:0000256" key="3">
    <source>
        <dbReference type="ARBA" id="ARBA00022989"/>
    </source>
</evidence>
<reference evidence="6 7" key="1">
    <citation type="submission" date="2016-06" db="EMBL/GenBank/DDBJ databases">
        <authorList>
            <person name="Kjaerup R.B."/>
            <person name="Dalgaard T.S."/>
            <person name="Juul-Madsen H.R."/>
        </authorList>
    </citation>
    <scope>NUCLEOTIDE SEQUENCE [LARGE SCALE GENOMIC DNA]</scope>
    <source>
        <strain evidence="6 7">E1334</strain>
    </source>
</reference>
<accession>A0A1A2YXL7</accession>
<proteinExistence type="predicted"/>